<dbReference type="EMBL" id="LDAU01000058">
    <property type="protein sequence ID" value="KRX08752.1"/>
    <property type="molecule type" value="Genomic_DNA"/>
</dbReference>
<reference evidence="1 2" key="1">
    <citation type="journal article" date="2015" name="Sci. Rep.">
        <title>Genome of the facultative scuticociliatosis pathogen Pseudocohnilembus persalinus provides insight into its virulence through horizontal gene transfer.</title>
        <authorList>
            <person name="Xiong J."/>
            <person name="Wang G."/>
            <person name="Cheng J."/>
            <person name="Tian M."/>
            <person name="Pan X."/>
            <person name="Warren A."/>
            <person name="Jiang C."/>
            <person name="Yuan D."/>
            <person name="Miao W."/>
        </authorList>
    </citation>
    <scope>NUCLEOTIDE SEQUENCE [LARGE SCALE GENOMIC DNA]</scope>
    <source>
        <strain evidence="1">36N120E</strain>
    </source>
</reference>
<name>A0A0V0R367_PSEPJ</name>
<dbReference type="AlphaFoldDB" id="A0A0V0R367"/>
<evidence type="ECO:0000313" key="2">
    <source>
        <dbReference type="Proteomes" id="UP000054937"/>
    </source>
</evidence>
<protein>
    <recommendedName>
        <fullName evidence="3">C2 domain</fullName>
    </recommendedName>
</protein>
<gene>
    <name evidence="1" type="ORF">PPERSA_08063</name>
</gene>
<comment type="caution">
    <text evidence="1">The sequence shown here is derived from an EMBL/GenBank/DDBJ whole genome shotgun (WGS) entry which is preliminary data.</text>
</comment>
<dbReference type="Proteomes" id="UP000054937">
    <property type="component" value="Unassembled WGS sequence"/>
</dbReference>
<organism evidence="1 2">
    <name type="scientific">Pseudocohnilembus persalinus</name>
    <name type="common">Ciliate</name>
    <dbReference type="NCBI Taxonomy" id="266149"/>
    <lineage>
        <taxon>Eukaryota</taxon>
        <taxon>Sar</taxon>
        <taxon>Alveolata</taxon>
        <taxon>Ciliophora</taxon>
        <taxon>Intramacronucleata</taxon>
        <taxon>Oligohymenophorea</taxon>
        <taxon>Scuticociliatia</taxon>
        <taxon>Philasterida</taxon>
        <taxon>Pseudocohnilembidae</taxon>
        <taxon>Pseudocohnilembus</taxon>
    </lineage>
</organism>
<dbReference type="InParanoid" id="A0A0V0R367"/>
<proteinExistence type="predicted"/>
<sequence>MNNNSQIDQSVDPEIQFLEKPYRPKPRVRDEKDIRYQEKLKQQLNKSINNNESTLNVQNSQFFEPTQDLIMEKEKIKREKLFSKQVANIIKIEVNKASYILEPQENHLKWDLKQYQKNVKQREESVHMKQAGLSFAKGDKSILKDETKEEIKTEEKLEDQIYIETKIGSVQYKSNISRAFNTITEQGEKNPYEFEVQWQDQEFEFSKTTETIVYFTVKIKDPDSDYKMRYPWLKAKYQGDSIIGRAKLDLAQLVVSKDKEDTRIKEVRIRREDNNEIIGSLNVGITYKKADYEKNIPVQLKHNLLISNLQVEFGKADITKIKELLEGNGDIQYYVKVRVGQNSQATELSQSMSISSQEEYKFNANPEVNKIYIEAHLRNQEVGFTECIGIGFISFNQLQMFQKGELQAITDCQIKLSYKGKPAGSANFKVTQFKEQKPKLKKKQSAVDIKEKSKPTELDLKRQRVLEAKKELNQQKFYELNYKKVDPLKKLASSTDQLQIKKKVGELVLPAIKTNYNSNPSLFINQSMISNNQSVLNNNSMVSKSMATISLDRKPIPIERVQNNRYKRQIMGSGFSKMESAATLQRSVHHFSIPKSSRFQMPKNLVPGPNTYNSIGLLEEMEKIDKKLQQKRQKDFQEYKKYQNV</sequence>
<accession>A0A0V0R367</accession>
<keyword evidence="2" id="KW-1185">Reference proteome</keyword>
<evidence type="ECO:0008006" key="3">
    <source>
        <dbReference type="Google" id="ProtNLM"/>
    </source>
</evidence>
<evidence type="ECO:0000313" key="1">
    <source>
        <dbReference type="EMBL" id="KRX08752.1"/>
    </source>
</evidence>